<keyword evidence="7 9" id="KW-0704">Schiff base</keyword>
<keyword evidence="4 9" id="KW-0068">Autocatalytic cleavage</keyword>
<evidence type="ECO:0000256" key="6">
    <source>
        <dbReference type="ARBA" id="ARBA00023239"/>
    </source>
</evidence>
<dbReference type="Proteomes" id="UP000054858">
    <property type="component" value="Unassembled WGS sequence"/>
</dbReference>
<comment type="subcellular location">
    <subcellularLocation>
        <location evidence="9">Cytoplasm</location>
    </subcellularLocation>
</comment>
<reference evidence="14 15" key="1">
    <citation type="submission" date="2015-11" db="EMBL/GenBank/DDBJ databases">
        <title>Genomic analysis of 38 Legionella species identifies large and diverse effector repertoires.</title>
        <authorList>
            <person name="Burstein D."/>
            <person name="Amaro F."/>
            <person name="Zusman T."/>
            <person name="Lifshitz Z."/>
            <person name="Cohen O."/>
            <person name="Gilbert J.A."/>
            <person name="Pupko T."/>
            <person name="Shuman H.A."/>
            <person name="Segal G."/>
        </authorList>
    </citation>
    <scope>NUCLEOTIDE SEQUENCE [LARGE SCALE GENOMIC DNA]</scope>
    <source>
        <strain evidence="14 15">Oak Ridge-10</strain>
    </source>
</reference>
<evidence type="ECO:0000313" key="15">
    <source>
        <dbReference type="Proteomes" id="UP000054858"/>
    </source>
</evidence>
<gene>
    <name evidence="9 14" type="primary">panD</name>
    <name evidence="14" type="ORF">Loak_0467</name>
</gene>
<comment type="subunit">
    <text evidence="9">Heterooctamer of four alpha and four beta subunits.</text>
</comment>
<keyword evidence="3 9" id="KW-0210">Decarboxylase</keyword>
<evidence type="ECO:0000256" key="12">
    <source>
        <dbReference type="PIRSR" id="PIRSR006246-3"/>
    </source>
</evidence>
<evidence type="ECO:0000256" key="8">
    <source>
        <dbReference type="ARBA" id="ARBA00023317"/>
    </source>
</evidence>
<comment type="function">
    <text evidence="9">Catalyzes the pyruvoyl-dependent decarboxylation of aspartate to produce beta-alanine.</text>
</comment>
<keyword evidence="6 9" id="KW-0456">Lyase</keyword>
<comment type="pathway">
    <text evidence="9">Cofactor biosynthesis; (R)-pantothenate biosynthesis; beta-alanine from L-aspartate: step 1/1.</text>
</comment>
<dbReference type="PANTHER" id="PTHR21012:SF0">
    <property type="entry name" value="ASPARTATE 1-DECARBOXYLASE"/>
    <property type="match status" value="1"/>
</dbReference>
<evidence type="ECO:0000313" key="14">
    <source>
        <dbReference type="EMBL" id="KTD43917.1"/>
    </source>
</evidence>
<dbReference type="GO" id="GO:0005829">
    <property type="term" value="C:cytosol"/>
    <property type="evidence" value="ECO:0007669"/>
    <property type="project" value="TreeGrafter"/>
</dbReference>
<dbReference type="GO" id="GO:0006523">
    <property type="term" value="P:alanine biosynthetic process"/>
    <property type="evidence" value="ECO:0007669"/>
    <property type="project" value="InterPro"/>
</dbReference>
<evidence type="ECO:0000256" key="3">
    <source>
        <dbReference type="ARBA" id="ARBA00022793"/>
    </source>
</evidence>
<dbReference type="UniPathway" id="UPA00028">
    <property type="reaction ID" value="UER00002"/>
</dbReference>
<feature type="modified residue" description="Pyruvic acid (Ser)" evidence="9 12">
    <location>
        <position position="39"/>
    </location>
</feature>
<keyword evidence="2 9" id="KW-0566">Pantothenate biosynthesis</keyword>
<dbReference type="PANTHER" id="PTHR21012">
    <property type="entry name" value="ASPARTATE 1-DECARBOXYLASE"/>
    <property type="match status" value="1"/>
</dbReference>
<dbReference type="HAMAP" id="MF_00446">
    <property type="entry name" value="PanD"/>
    <property type="match status" value="1"/>
</dbReference>
<evidence type="ECO:0000256" key="4">
    <source>
        <dbReference type="ARBA" id="ARBA00022813"/>
    </source>
</evidence>
<feature type="chain" id="PRO_5014001199" description="Aspartate 1-decarboxylase alpha chain" evidence="9 13">
    <location>
        <begin position="39"/>
        <end position="146"/>
    </location>
</feature>
<keyword evidence="1 9" id="KW-0963">Cytoplasm</keyword>
<dbReference type="InterPro" id="IPR009010">
    <property type="entry name" value="Asp_de-COase-like_dom_sf"/>
</dbReference>
<evidence type="ECO:0000256" key="1">
    <source>
        <dbReference type="ARBA" id="ARBA00022490"/>
    </source>
</evidence>
<evidence type="ECO:0000256" key="10">
    <source>
        <dbReference type="PIRSR" id="PIRSR006246-1"/>
    </source>
</evidence>
<feature type="active site" description="Proton donor" evidence="9 10">
    <location>
        <position position="72"/>
    </location>
</feature>
<keyword evidence="5 9" id="KW-0865">Zymogen</keyword>
<accession>A0A0W0XH37</accession>
<protein>
    <recommendedName>
        <fullName evidence="9">Aspartate 1-decarboxylase</fullName>
        <ecNumber evidence="9">4.1.1.11</ecNumber>
    </recommendedName>
    <alternativeName>
        <fullName evidence="9">Aspartate alpha-decarboxylase</fullName>
    </alternativeName>
    <component>
        <recommendedName>
            <fullName evidence="9">Aspartate 1-decarboxylase beta chain</fullName>
        </recommendedName>
    </component>
    <component>
        <recommendedName>
            <fullName evidence="9">Aspartate 1-decarboxylase alpha chain</fullName>
        </recommendedName>
    </component>
</protein>
<evidence type="ECO:0000256" key="11">
    <source>
        <dbReference type="PIRSR" id="PIRSR006246-2"/>
    </source>
</evidence>
<dbReference type="NCBIfam" id="TIGR00223">
    <property type="entry name" value="panD"/>
    <property type="match status" value="1"/>
</dbReference>
<name>A0A0W0XH37_9GAMM</name>
<dbReference type="Pfam" id="PF02261">
    <property type="entry name" value="Asp_decarbox"/>
    <property type="match status" value="1"/>
</dbReference>
<keyword evidence="8 9" id="KW-0670">Pyruvate</keyword>
<feature type="active site" description="Schiff-base intermediate with substrate; via pyruvic acid" evidence="9 10">
    <location>
        <position position="39"/>
    </location>
</feature>
<proteinExistence type="inferred from homology"/>
<sequence length="146" mass="16342">MHAASMDDWDKKMITYRKMLKSKIHRARVTEADLDYEGSITISPELLAASNILPYEAVNVWNVTAGTRFETYAIEGMPNSTDICVNGAAAHLVTPGDIIIIASFIQLTDEACYTFKPTVVFVDEYNRIKELRPEIVNLKKSVETIG</sequence>
<evidence type="ECO:0000256" key="13">
    <source>
        <dbReference type="PIRSR" id="PIRSR006246-5"/>
    </source>
</evidence>
<dbReference type="EMBL" id="LNYP01000006">
    <property type="protein sequence ID" value="KTD43917.1"/>
    <property type="molecule type" value="Genomic_DNA"/>
</dbReference>
<dbReference type="InterPro" id="IPR003190">
    <property type="entry name" value="Asp_decarbox"/>
</dbReference>
<dbReference type="AlphaFoldDB" id="A0A0W0XH37"/>
<comment type="similarity">
    <text evidence="9">Belongs to the PanD family.</text>
</comment>
<evidence type="ECO:0000256" key="7">
    <source>
        <dbReference type="ARBA" id="ARBA00023270"/>
    </source>
</evidence>
<dbReference type="Gene3D" id="2.40.40.20">
    <property type="match status" value="1"/>
</dbReference>
<dbReference type="EC" id="4.1.1.11" evidence="9"/>
<comment type="caution">
    <text evidence="14">The sequence shown here is derived from an EMBL/GenBank/DDBJ whole genome shotgun (WGS) entry which is preliminary data.</text>
</comment>
<comment type="cofactor">
    <cofactor evidence="9 10">
        <name>pyruvate</name>
        <dbReference type="ChEBI" id="CHEBI:15361"/>
    </cofactor>
    <text evidence="9 10">Binds 1 pyruvoyl group covalently per subunit.</text>
</comment>
<dbReference type="GO" id="GO:0004068">
    <property type="term" value="F:aspartate 1-decarboxylase activity"/>
    <property type="evidence" value="ECO:0007669"/>
    <property type="project" value="UniProtKB-UniRule"/>
</dbReference>
<dbReference type="GO" id="GO:0015940">
    <property type="term" value="P:pantothenate biosynthetic process"/>
    <property type="evidence" value="ECO:0007669"/>
    <property type="project" value="UniProtKB-UniRule"/>
</dbReference>
<organism evidence="14 15">
    <name type="scientific">Legionella oakridgensis</name>
    <dbReference type="NCBI Taxonomy" id="29423"/>
    <lineage>
        <taxon>Bacteria</taxon>
        <taxon>Pseudomonadati</taxon>
        <taxon>Pseudomonadota</taxon>
        <taxon>Gammaproteobacteria</taxon>
        <taxon>Legionellales</taxon>
        <taxon>Legionellaceae</taxon>
        <taxon>Legionella</taxon>
    </lineage>
</organism>
<evidence type="ECO:0000256" key="5">
    <source>
        <dbReference type="ARBA" id="ARBA00023145"/>
    </source>
</evidence>
<evidence type="ECO:0000256" key="9">
    <source>
        <dbReference type="HAMAP-Rule" id="MF_00446"/>
    </source>
</evidence>
<dbReference type="PIRSF" id="PIRSF006246">
    <property type="entry name" value="Asp_decarbox"/>
    <property type="match status" value="1"/>
</dbReference>
<feature type="binding site" evidence="9 11">
    <location>
        <position position="71"/>
    </location>
    <ligand>
        <name>substrate</name>
    </ligand>
</feature>
<evidence type="ECO:0000256" key="2">
    <source>
        <dbReference type="ARBA" id="ARBA00022655"/>
    </source>
</evidence>
<dbReference type="CDD" id="cd06919">
    <property type="entry name" value="Asp_decarbox"/>
    <property type="match status" value="1"/>
</dbReference>
<comment type="catalytic activity">
    <reaction evidence="9">
        <text>L-aspartate + H(+) = beta-alanine + CO2</text>
        <dbReference type="Rhea" id="RHEA:19497"/>
        <dbReference type="ChEBI" id="CHEBI:15378"/>
        <dbReference type="ChEBI" id="CHEBI:16526"/>
        <dbReference type="ChEBI" id="CHEBI:29991"/>
        <dbReference type="ChEBI" id="CHEBI:57966"/>
        <dbReference type="EC" id="4.1.1.11"/>
    </reaction>
</comment>
<feature type="binding site" evidence="9 11">
    <location>
        <begin position="87"/>
        <end position="89"/>
    </location>
    <ligand>
        <name>substrate</name>
    </ligand>
</feature>
<feature type="chain" id="PRO_5014001196" description="Aspartate 1-decarboxylase beta chain" evidence="9 13">
    <location>
        <begin position="1"/>
        <end position="38"/>
    </location>
</feature>
<dbReference type="SUPFAM" id="SSF50692">
    <property type="entry name" value="ADC-like"/>
    <property type="match status" value="1"/>
</dbReference>
<dbReference type="PATRIC" id="fig|29423.5.peg.482"/>
<comment type="PTM">
    <text evidence="9 12">Is synthesized initially as an inactive proenzyme, which is activated by self-cleavage at a specific serine bond to produce a beta-subunit with a hydroxyl group at its C-terminus and an alpha-subunit with a pyruvoyl group at its N-terminus.</text>
</comment>